<dbReference type="NCBIfam" id="TIGR02996">
    <property type="entry name" value="rpt_mate_G_obs"/>
    <property type="match status" value="1"/>
</dbReference>
<organism evidence="1 2">
    <name type="scientific">Gemmata massiliana</name>
    <dbReference type="NCBI Taxonomy" id="1210884"/>
    <lineage>
        <taxon>Bacteria</taxon>
        <taxon>Pseudomonadati</taxon>
        <taxon>Planctomycetota</taxon>
        <taxon>Planctomycetia</taxon>
        <taxon>Gemmatales</taxon>
        <taxon>Gemmataceae</taxon>
        <taxon>Gemmata</taxon>
    </lineage>
</organism>
<name>A0A6P2CVQ9_9BACT</name>
<evidence type="ECO:0000313" key="1">
    <source>
        <dbReference type="EMBL" id="VTR93228.1"/>
    </source>
</evidence>
<dbReference type="AlphaFoldDB" id="A0A6P2CVQ9"/>
<protein>
    <submittedName>
        <fullName evidence="1">Leucine-rich repeat-containing protein typical subtype: Repeat-companion domain protein</fullName>
    </submittedName>
</protein>
<sequence length="226" mass="25505">MTDEPALLATILAHPDEDTPRLMFADWLQEHNQPLRAEFVRVQVQLADLLRRMARAGLRPTPRARTATECKRYPELFALLARQALIWPTYGEWFPFGPLPQDHAAATCENIFNKLCVYAAVNHLPWVSLTQRGFLKAVQCPAASWLAHADAILARHPVERVRLTDVPGALGQIRLGWRNGHKCQLGFRGRKMHVLALPPSAPGSESTWPHLLEAEWPSIGFERGFD</sequence>
<evidence type="ECO:0000313" key="2">
    <source>
        <dbReference type="Proteomes" id="UP000464178"/>
    </source>
</evidence>
<dbReference type="Proteomes" id="UP000464178">
    <property type="component" value="Chromosome"/>
</dbReference>
<dbReference type="InterPro" id="IPR014338">
    <property type="entry name" value="CHP02996_rpt-companion-dom"/>
</dbReference>
<dbReference type="EMBL" id="LR593886">
    <property type="protein sequence ID" value="VTR93228.1"/>
    <property type="molecule type" value="Genomic_DNA"/>
</dbReference>
<reference evidence="1 2" key="1">
    <citation type="submission" date="2019-05" db="EMBL/GenBank/DDBJ databases">
        <authorList>
            <consortium name="Science for Life Laboratories"/>
        </authorList>
    </citation>
    <scope>NUCLEOTIDE SEQUENCE [LARGE SCALE GENOMIC DNA]</scope>
    <source>
        <strain evidence="1">Soil9</strain>
    </source>
</reference>
<accession>A0A6P2CVQ9</accession>
<gene>
    <name evidence="1" type="ORF">SOIL9_44860</name>
</gene>
<dbReference type="RefSeq" id="WP_162667994.1">
    <property type="nucleotide sequence ID" value="NZ_LR593886.1"/>
</dbReference>
<proteinExistence type="predicted"/>
<keyword evidence="2" id="KW-1185">Reference proteome</keyword>
<dbReference type="KEGG" id="gms:SOIL9_44860"/>